<dbReference type="InterPro" id="IPR050266">
    <property type="entry name" value="AB_hydrolase_sf"/>
</dbReference>
<accession>A0A024TK21</accession>
<dbReference type="VEuPathDB" id="FungiDB:H310_12471"/>
<dbReference type="InterPro" id="IPR029058">
    <property type="entry name" value="AB_hydrolase_fold"/>
</dbReference>
<dbReference type="GeneID" id="20089521"/>
<dbReference type="PANTHER" id="PTHR43798:SF33">
    <property type="entry name" value="HYDROLASE, PUTATIVE (AFU_ORTHOLOGUE AFUA_2G14860)-RELATED"/>
    <property type="match status" value="1"/>
</dbReference>
<evidence type="ECO:0000313" key="2">
    <source>
        <dbReference type="EMBL" id="ETV93707.1"/>
    </source>
</evidence>
<dbReference type="PRINTS" id="PR00111">
    <property type="entry name" value="ABHYDROLASE"/>
</dbReference>
<dbReference type="eggNOG" id="KOG1454">
    <property type="taxonomic scope" value="Eukaryota"/>
</dbReference>
<dbReference type="Pfam" id="PF00561">
    <property type="entry name" value="Abhydrolase_1"/>
    <property type="match status" value="1"/>
</dbReference>
<dbReference type="Gene3D" id="3.40.50.1820">
    <property type="entry name" value="alpha/beta hydrolase"/>
    <property type="match status" value="1"/>
</dbReference>
<dbReference type="EMBL" id="KI913990">
    <property type="protein sequence ID" value="ETV93707.1"/>
    <property type="molecule type" value="Genomic_DNA"/>
</dbReference>
<sequence>MPPIVANLLRVGAEIVMKRRRAHLSFSRRFLRIGGYKWAYLDTAHKSTRNVLPYFHASSKQGPATSIQPIVVLVHGFSSDKDAWLPIAKYLVNMGYRVIIPDLPGHGAHLPNSQLRSRRPRTQATTNKFLSYHTTPSVHLVGYSMGGLIAGLFAATFPHLVRTLTLLCPAGISMPRPSPVVSLFDTTGRRLMEASTADEMNDLLRYSQGPTLKRQYSRVMVHAYAKIQAARKDIVGKIFDDLEPERSTLEDNLHRVEADTLVLWGKHDQILDVSCAYQVRRKGFRTIIVDGCGHDITQVRPQLCATHVIRMIQRYSKRSNDPKMSQTQITYTSLDSLGRSTLTFGSARRRPRRFSSSIRTRG</sequence>
<feature type="domain" description="AB hydrolase-1" evidence="1">
    <location>
        <begin position="69"/>
        <end position="296"/>
    </location>
</feature>
<dbReference type="PANTHER" id="PTHR43798">
    <property type="entry name" value="MONOACYLGLYCEROL LIPASE"/>
    <property type="match status" value="1"/>
</dbReference>
<evidence type="ECO:0000259" key="1">
    <source>
        <dbReference type="Pfam" id="PF00561"/>
    </source>
</evidence>
<reference evidence="2" key="1">
    <citation type="submission" date="2013-12" db="EMBL/GenBank/DDBJ databases">
        <title>The Genome Sequence of Aphanomyces invadans NJM9701.</title>
        <authorList>
            <consortium name="The Broad Institute Genomics Platform"/>
            <person name="Russ C."/>
            <person name="Tyler B."/>
            <person name="van West P."/>
            <person name="Dieguez-Uribeondo J."/>
            <person name="Young S.K."/>
            <person name="Zeng Q."/>
            <person name="Gargeya S."/>
            <person name="Fitzgerald M."/>
            <person name="Abouelleil A."/>
            <person name="Alvarado L."/>
            <person name="Chapman S.B."/>
            <person name="Gainer-Dewar J."/>
            <person name="Goldberg J."/>
            <person name="Griggs A."/>
            <person name="Gujja S."/>
            <person name="Hansen M."/>
            <person name="Howarth C."/>
            <person name="Imamovic A."/>
            <person name="Ireland A."/>
            <person name="Larimer J."/>
            <person name="McCowan C."/>
            <person name="Murphy C."/>
            <person name="Pearson M."/>
            <person name="Poon T.W."/>
            <person name="Priest M."/>
            <person name="Roberts A."/>
            <person name="Saif S."/>
            <person name="Shea T."/>
            <person name="Sykes S."/>
            <person name="Wortman J."/>
            <person name="Nusbaum C."/>
            <person name="Birren B."/>
        </authorList>
    </citation>
    <scope>NUCLEOTIDE SEQUENCE [LARGE SCALE GENOMIC DNA]</scope>
    <source>
        <strain evidence="2">NJM9701</strain>
    </source>
</reference>
<organism evidence="2">
    <name type="scientific">Aphanomyces invadans</name>
    <dbReference type="NCBI Taxonomy" id="157072"/>
    <lineage>
        <taxon>Eukaryota</taxon>
        <taxon>Sar</taxon>
        <taxon>Stramenopiles</taxon>
        <taxon>Oomycota</taxon>
        <taxon>Saprolegniomycetes</taxon>
        <taxon>Saprolegniales</taxon>
        <taxon>Verrucalvaceae</taxon>
        <taxon>Aphanomyces</taxon>
    </lineage>
</organism>
<dbReference type="OrthoDB" id="6431331at2759"/>
<dbReference type="STRING" id="157072.A0A024TK21"/>
<name>A0A024TK21_9STRA</name>
<proteinExistence type="predicted"/>
<dbReference type="RefSeq" id="XP_008877748.1">
    <property type="nucleotide sequence ID" value="XM_008879526.1"/>
</dbReference>
<dbReference type="GO" id="GO:0016020">
    <property type="term" value="C:membrane"/>
    <property type="evidence" value="ECO:0007669"/>
    <property type="project" value="TreeGrafter"/>
</dbReference>
<dbReference type="InterPro" id="IPR000073">
    <property type="entry name" value="AB_hydrolase_1"/>
</dbReference>
<dbReference type="SUPFAM" id="SSF53474">
    <property type="entry name" value="alpha/beta-Hydrolases"/>
    <property type="match status" value="1"/>
</dbReference>
<gene>
    <name evidence="2" type="ORF">H310_12471</name>
</gene>
<dbReference type="AlphaFoldDB" id="A0A024TK21"/>
<protein>
    <recommendedName>
        <fullName evidence="1">AB hydrolase-1 domain-containing protein</fullName>
    </recommendedName>
</protein>